<gene>
    <name evidence="8" type="ORF">RDI58_017735</name>
</gene>
<name>A0AAN8TI93_SOLBU</name>
<dbReference type="EMBL" id="JBANQN010000007">
    <property type="protein sequence ID" value="KAK6784281.1"/>
    <property type="molecule type" value="Genomic_DNA"/>
</dbReference>
<dbReference type="Gene3D" id="3.10.20.370">
    <property type="match status" value="1"/>
</dbReference>
<sequence>MNSLVLEAPTPGKLLILYIASQERSLGALLAQENEVKKQQALYYQSRTLIEAELNYTPIEKMCLALLYAIKQLRHYFEAYTIKLIYRANPVKFVMTRPVLLGGLAI</sequence>
<evidence type="ECO:0000256" key="6">
    <source>
        <dbReference type="ARBA" id="ARBA00022918"/>
    </source>
</evidence>
<keyword evidence="9" id="KW-1185">Reference proteome</keyword>
<evidence type="ECO:0000256" key="5">
    <source>
        <dbReference type="ARBA" id="ARBA00022801"/>
    </source>
</evidence>
<dbReference type="PANTHER" id="PTHR48475:SF1">
    <property type="entry name" value="RNASE H TYPE-1 DOMAIN-CONTAINING PROTEIN"/>
    <property type="match status" value="1"/>
</dbReference>
<keyword evidence="2" id="KW-0548">Nucleotidyltransferase</keyword>
<evidence type="ECO:0000256" key="2">
    <source>
        <dbReference type="ARBA" id="ARBA00022695"/>
    </source>
</evidence>
<keyword evidence="5" id="KW-0378">Hydrolase</keyword>
<evidence type="ECO:0000256" key="4">
    <source>
        <dbReference type="ARBA" id="ARBA00022759"/>
    </source>
</evidence>
<evidence type="ECO:0000256" key="3">
    <source>
        <dbReference type="ARBA" id="ARBA00022722"/>
    </source>
</evidence>
<keyword evidence="1" id="KW-0808">Transferase</keyword>
<evidence type="ECO:0000256" key="1">
    <source>
        <dbReference type="ARBA" id="ARBA00022679"/>
    </source>
</evidence>
<dbReference type="GO" id="GO:0004519">
    <property type="term" value="F:endonuclease activity"/>
    <property type="evidence" value="ECO:0007669"/>
    <property type="project" value="UniProtKB-KW"/>
</dbReference>
<dbReference type="PANTHER" id="PTHR48475">
    <property type="entry name" value="RIBONUCLEASE H"/>
    <property type="match status" value="1"/>
</dbReference>
<keyword evidence="3" id="KW-0540">Nuclease</keyword>
<protein>
    <recommendedName>
        <fullName evidence="7">Reverse transcriptase RNase H-like domain-containing protein</fullName>
    </recommendedName>
</protein>
<evidence type="ECO:0000313" key="8">
    <source>
        <dbReference type="EMBL" id="KAK6784281.1"/>
    </source>
</evidence>
<comment type="caution">
    <text evidence="8">The sequence shown here is derived from an EMBL/GenBank/DDBJ whole genome shotgun (WGS) entry which is preliminary data.</text>
</comment>
<dbReference type="Proteomes" id="UP001371456">
    <property type="component" value="Unassembled WGS sequence"/>
</dbReference>
<dbReference type="SUPFAM" id="SSF56672">
    <property type="entry name" value="DNA/RNA polymerases"/>
    <property type="match status" value="1"/>
</dbReference>
<proteinExistence type="predicted"/>
<accession>A0AAN8TI93</accession>
<dbReference type="InterPro" id="IPR043502">
    <property type="entry name" value="DNA/RNA_pol_sf"/>
</dbReference>
<dbReference type="InterPro" id="IPR041373">
    <property type="entry name" value="RT_RNaseH"/>
</dbReference>
<dbReference type="GO" id="GO:0003964">
    <property type="term" value="F:RNA-directed DNA polymerase activity"/>
    <property type="evidence" value="ECO:0007669"/>
    <property type="project" value="UniProtKB-KW"/>
</dbReference>
<organism evidence="8 9">
    <name type="scientific">Solanum bulbocastanum</name>
    <name type="common">Wild potato</name>
    <dbReference type="NCBI Taxonomy" id="147425"/>
    <lineage>
        <taxon>Eukaryota</taxon>
        <taxon>Viridiplantae</taxon>
        <taxon>Streptophyta</taxon>
        <taxon>Embryophyta</taxon>
        <taxon>Tracheophyta</taxon>
        <taxon>Spermatophyta</taxon>
        <taxon>Magnoliopsida</taxon>
        <taxon>eudicotyledons</taxon>
        <taxon>Gunneridae</taxon>
        <taxon>Pentapetalae</taxon>
        <taxon>asterids</taxon>
        <taxon>lamiids</taxon>
        <taxon>Solanales</taxon>
        <taxon>Solanaceae</taxon>
        <taxon>Solanoideae</taxon>
        <taxon>Solaneae</taxon>
        <taxon>Solanum</taxon>
    </lineage>
</organism>
<evidence type="ECO:0000259" key="7">
    <source>
        <dbReference type="Pfam" id="PF17917"/>
    </source>
</evidence>
<keyword evidence="6" id="KW-0695">RNA-directed DNA polymerase</keyword>
<dbReference type="GO" id="GO:0016787">
    <property type="term" value="F:hydrolase activity"/>
    <property type="evidence" value="ECO:0007669"/>
    <property type="project" value="UniProtKB-KW"/>
</dbReference>
<feature type="domain" description="Reverse transcriptase RNase H-like" evidence="7">
    <location>
        <begin position="11"/>
        <end position="97"/>
    </location>
</feature>
<evidence type="ECO:0000313" key="9">
    <source>
        <dbReference type="Proteomes" id="UP001371456"/>
    </source>
</evidence>
<dbReference type="AlphaFoldDB" id="A0AAN8TI93"/>
<reference evidence="8 9" key="1">
    <citation type="submission" date="2024-02" db="EMBL/GenBank/DDBJ databases">
        <title>de novo genome assembly of Solanum bulbocastanum strain 11H21.</title>
        <authorList>
            <person name="Hosaka A.J."/>
        </authorList>
    </citation>
    <scope>NUCLEOTIDE SEQUENCE [LARGE SCALE GENOMIC DNA]</scope>
    <source>
        <tissue evidence="8">Young leaves</tissue>
    </source>
</reference>
<keyword evidence="4" id="KW-0255">Endonuclease</keyword>
<dbReference type="Pfam" id="PF17917">
    <property type="entry name" value="RT_RNaseH"/>
    <property type="match status" value="1"/>
</dbReference>